<protein>
    <recommendedName>
        <fullName evidence="1">F-box domain-containing protein</fullName>
    </recommendedName>
</protein>
<dbReference type="PANTHER" id="PTHR31672:SF13">
    <property type="entry name" value="F-BOX PROTEIN CPR30-LIKE"/>
    <property type="match status" value="1"/>
</dbReference>
<dbReference type="InterPro" id="IPR017451">
    <property type="entry name" value="F-box-assoc_interact_dom"/>
</dbReference>
<reference evidence="2 3" key="1">
    <citation type="journal article" date="2017" name="Genome Biol.">
        <title>New reference genome sequences of hot pepper reveal the massive evolution of plant disease-resistance genes by retroduplication.</title>
        <authorList>
            <person name="Kim S."/>
            <person name="Park J."/>
            <person name="Yeom S.I."/>
            <person name="Kim Y.M."/>
            <person name="Seo E."/>
            <person name="Kim K.T."/>
            <person name="Kim M.S."/>
            <person name="Lee J.M."/>
            <person name="Cheong K."/>
            <person name="Shin H.S."/>
            <person name="Kim S.B."/>
            <person name="Han K."/>
            <person name="Lee J."/>
            <person name="Park M."/>
            <person name="Lee H.A."/>
            <person name="Lee H.Y."/>
            <person name="Lee Y."/>
            <person name="Oh S."/>
            <person name="Lee J.H."/>
            <person name="Choi E."/>
            <person name="Choi E."/>
            <person name="Lee S.E."/>
            <person name="Jeon J."/>
            <person name="Kim H."/>
            <person name="Choi G."/>
            <person name="Song H."/>
            <person name="Lee J."/>
            <person name="Lee S.C."/>
            <person name="Kwon J.K."/>
            <person name="Lee H.Y."/>
            <person name="Koo N."/>
            <person name="Hong Y."/>
            <person name="Kim R.W."/>
            <person name="Kang W.H."/>
            <person name="Huh J.H."/>
            <person name="Kang B.C."/>
            <person name="Yang T.J."/>
            <person name="Lee Y.H."/>
            <person name="Bennetzen J.L."/>
            <person name="Choi D."/>
        </authorList>
    </citation>
    <scope>NUCLEOTIDE SEQUENCE [LARGE SCALE GENOMIC DNA]</scope>
    <source>
        <strain evidence="3">cv. PBC81</strain>
    </source>
</reference>
<dbReference type="SMART" id="SM00256">
    <property type="entry name" value="FBOX"/>
    <property type="match status" value="1"/>
</dbReference>
<dbReference type="Proteomes" id="UP000224567">
    <property type="component" value="Unassembled WGS sequence"/>
</dbReference>
<evidence type="ECO:0000313" key="2">
    <source>
        <dbReference type="EMBL" id="PHT39312.1"/>
    </source>
</evidence>
<dbReference type="Pfam" id="PF00646">
    <property type="entry name" value="F-box"/>
    <property type="match status" value="1"/>
</dbReference>
<keyword evidence="3" id="KW-1185">Reference proteome</keyword>
<evidence type="ECO:0000313" key="3">
    <source>
        <dbReference type="Proteomes" id="UP000224567"/>
    </source>
</evidence>
<dbReference type="Pfam" id="PF08268">
    <property type="entry name" value="FBA_3"/>
    <property type="match status" value="1"/>
</dbReference>
<dbReference type="PANTHER" id="PTHR31672">
    <property type="entry name" value="BNACNNG10540D PROTEIN"/>
    <property type="match status" value="1"/>
</dbReference>
<dbReference type="OrthoDB" id="1289414at2759"/>
<reference evidence="3" key="2">
    <citation type="journal article" date="2017" name="J. Anim. Genet.">
        <title>Multiple reference genome sequences of hot pepper reveal the massive evolution of plant disease resistance genes by retroduplication.</title>
        <authorList>
            <person name="Kim S."/>
            <person name="Park J."/>
            <person name="Yeom S.-I."/>
            <person name="Kim Y.-M."/>
            <person name="Seo E."/>
            <person name="Kim K.-T."/>
            <person name="Kim M.-S."/>
            <person name="Lee J.M."/>
            <person name="Cheong K."/>
            <person name="Shin H.-S."/>
            <person name="Kim S.-B."/>
            <person name="Han K."/>
            <person name="Lee J."/>
            <person name="Park M."/>
            <person name="Lee H.-A."/>
            <person name="Lee H.-Y."/>
            <person name="Lee Y."/>
            <person name="Oh S."/>
            <person name="Lee J.H."/>
            <person name="Choi E."/>
            <person name="Choi E."/>
            <person name="Lee S.E."/>
            <person name="Jeon J."/>
            <person name="Kim H."/>
            <person name="Choi G."/>
            <person name="Song H."/>
            <person name="Lee J."/>
            <person name="Lee S.-C."/>
            <person name="Kwon J.-K."/>
            <person name="Lee H.-Y."/>
            <person name="Koo N."/>
            <person name="Hong Y."/>
            <person name="Kim R.W."/>
            <person name="Kang W.-H."/>
            <person name="Huh J.H."/>
            <person name="Kang B.-C."/>
            <person name="Yang T.-J."/>
            <person name="Lee Y.-H."/>
            <person name="Bennetzen J.L."/>
            <person name="Choi D."/>
        </authorList>
    </citation>
    <scope>NUCLEOTIDE SEQUENCE [LARGE SCALE GENOMIC DNA]</scope>
    <source>
        <strain evidence="3">cv. PBC81</strain>
    </source>
</reference>
<dbReference type="InterPro" id="IPR001810">
    <property type="entry name" value="F-box_dom"/>
</dbReference>
<dbReference type="SUPFAM" id="SSF81383">
    <property type="entry name" value="F-box domain"/>
    <property type="match status" value="1"/>
</dbReference>
<proteinExistence type="predicted"/>
<dbReference type="Gene3D" id="1.20.1280.50">
    <property type="match status" value="1"/>
</dbReference>
<organism evidence="2 3">
    <name type="scientific">Capsicum baccatum</name>
    <name type="common">Peruvian pepper</name>
    <dbReference type="NCBI Taxonomy" id="33114"/>
    <lineage>
        <taxon>Eukaryota</taxon>
        <taxon>Viridiplantae</taxon>
        <taxon>Streptophyta</taxon>
        <taxon>Embryophyta</taxon>
        <taxon>Tracheophyta</taxon>
        <taxon>Spermatophyta</taxon>
        <taxon>Magnoliopsida</taxon>
        <taxon>eudicotyledons</taxon>
        <taxon>Gunneridae</taxon>
        <taxon>Pentapetalae</taxon>
        <taxon>asterids</taxon>
        <taxon>lamiids</taxon>
        <taxon>Solanales</taxon>
        <taxon>Solanaceae</taxon>
        <taxon>Solanoideae</taxon>
        <taxon>Capsiceae</taxon>
        <taxon>Capsicum</taxon>
    </lineage>
</organism>
<dbReference type="PROSITE" id="PS50181">
    <property type="entry name" value="FBOX"/>
    <property type="match status" value="1"/>
</dbReference>
<dbReference type="InterPro" id="IPR013187">
    <property type="entry name" value="F-box-assoc_dom_typ3"/>
</dbReference>
<feature type="domain" description="F-box" evidence="1">
    <location>
        <begin position="3"/>
        <end position="49"/>
    </location>
</feature>
<evidence type="ECO:0000259" key="1">
    <source>
        <dbReference type="PROSITE" id="PS50181"/>
    </source>
</evidence>
<dbReference type="AlphaFoldDB" id="A0A2G2W255"/>
<dbReference type="NCBIfam" id="TIGR01640">
    <property type="entry name" value="F_box_assoc_1"/>
    <property type="match status" value="1"/>
</dbReference>
<sequence length="355" mass="40964">MSKNKSTNVPCDILFDIFTWLPVKSLLRFQSVSTSWNDIISGNEFKKAVLDRSKALGRVKFLSQADGDEVKISHLEYLSVITQKQEFPLKGFGGADILCSHDGLIVLKRDGDYKKFVLWNPSTRQCQELALVNELYHEYEIPLASRSYVEEYENPRACGLCYDSTTDDYKVILIYNLFYVVWSNANRWTRKTTLPMLEQILPTIEQETILCSYAYPQGVTVKGCVYWSLDEKLHSCLSRHSSIIYFDVESDELKVLPTPDFIGEKELFRLTNLKDRLSLYGGRPGSYTGEVIELDIWTMDQDGWKWSMKLRHIPEYGTFTIICFDVKTDEVKEFPTPEFVGDENHDMLAILSIIN</sequence>
<accession>A0A2G2W255</accession>
<name>A0A2G2W255_CAPBA</name>
<dbReference type="InterPro" id="IPR036047">
    <property type="entry name" value="F-box-like_dom_sf"/>
</dbReference>
<dbReference type="InterPro" id="IPR050796">
    <property type="entry name" value="SCF_F-box_component"/>
</dbReference>
<dbReference type="EMBL" id="MLFT02000009">
    <property type="protein sequence ID" value="PHT39312.1"/>
    <property type="molecule type" value="Genomic_DNA"/>
</dbReference>
<gene>
    <name evidence="2" type="ORF">CQW23_22885</name>
</gene>
<comment type="caution">
    <text evidence="2">The sequence shown here is derived from an EMBL/GenBank/DDBJ whole genome shotgun (WGS) entry which is preliminary data.</text>
</comment>